<accession>A0A1H6BN76</accession>
<keyword evidence="2" id="KW-1133">Transmembrane helix</keyword>
<name>A0A1H6BN76_9ACTN</name>
<feature type="transmembrane region" description="Helical" evidence="2">
    <location>
        <begin position="50"/>
        <end position="72"/>
    </location>
</feature>
<dbReference type="InterPro" id="IPR058061">
    <property type="entry name" value="SCO4848-like"/>
</dbReference>
<feature type="compositionally biased region" description="Low complexity" evidence="1">
    <location>
        <begin position="86"/>
        <end position="106"/>
    </location>
</feature>
<protein>
    <recommendedName>
        <fullName evidence="5">Integral membrane protein</fullName>
    </recommendedName>
</protein>
<evidence type="ECO:0000256" key="1">
    <source>
        <dbReference type="SAM" id="MobiDB-lite"/>
    </source>
</evidence>
<dbReference type="Pfam" id="PF26606">
    <property type="entry name" value="SCO4848"/>
    <property type="match status" value="1"/>
</dbReference>
<organism evidence="3 4">
    <name type="scientific">Actinacidiphila yanglinensis</name>
    <dbReference type="NCBI Taxonomy" id="310779"/>
    <lineage>
        <taxon>Bacteria</taxon>
        <taxon>Bacillati</taxon>
        <taxon>Actinomycetota</taxon>
        <taxon>Actinomycetes</taxon>
        <taxon>Kitasatosporales</taxon>
        <taxon>Streptomycetaceae</taxon>
        <taxon>Actinacidiphila</taxon>
    </lineage>
</organism>
<evidence type="ECO:0008006" key="5">
    <source>
        <dbReference type="Google" id="ProtNLM"/>
    </source>
</evidence>
<dbReference type="RefSeq" id="WP_200823316.1">
    <property type="nucleotide sequence ID" value="NZ_FNVU01000007.1"/>
</dbReference>
<proteinExistence type="predicted"/>
<evidence type="ECO:0000313" key="4">
    <source>
        <dbReference type="Proteomes" id="UP000236754"/>
    </source>
</evidence>
<feature type="transmembrane region" description="Helical" evidence="2">
    <location>
        <begin position="7"/>
        <end position="30"/>
    </location>
</feature>
<keyword evidence="2" id="KW-0472">Membrane</keyword>
<dbReference type="Proteomes" id="UP000236754">
    <property type="component" value="Unassembled WGS sequence"/>
</dbReference>
<dbReference type="EMBL" id="FNVU01000007">
    <property type="protein sequence ID" value="SEG62134.1"/>
    <property type="molecule type" value="Genomic_DNA"/>
</dbReference>
<dbReference type="NCBIfam" id="NF046117">
    <property type="entry name" value="SCO4848_fam"/>
    <property type="match status" value="1"/>
</dbReference>
<sequence>MKLSRRVSWFLVAFGVWSWIVWTTFVKNLWKDTSGLAFHHGDHSHPTAYFWIHLALAITSTVLGTAIGVLGIRGLRALRPERDGAGRQQAAGDAADGAAAVSSADAPVEERSATR</sequence>
<evidence type="ECO:0000313" key="3">
    <source>
        <dbReference type="EMBL" id="SEG62134.1"/>
    </source>
</evidence>
<keyword evidence="2" id="KW-0812">Transmembrane</keyword>
<reference evidence="3 4" key="1">
    <citation type="submission" date="2016-10" db="EMBL/GenBank/DDBJ databases">
        <authorList>
            <person name="de Groot N.N."/>
        </authorList>
    </citation>
    <scope>NUCLEOTIDE SEQUENCE [LARGE SCALE GENOMIC DNA]</scope>
    <source>
        <strain evidence="3 4">CGMCC 4.2023</strain>
    </source>
</reference>
<dbReference type="AlphaFoldDB" id="A0A1H6BN76"/>
<evidence type="ECO:0000256" key="2">
    <source>
        <dbReference type="SAM" id="Phobius"/>
    </source>
</evidence>
<keyword evidence="4" id="KW-1185">Reference proteome</keyword>
<gene>
    <name evidence="3" type="ORF">SAMN05216223_10763</name>
</gene>
<feature type="region of interest" description="Disordered" evidence="1">
    <location>
        <begin position="83"/>
        <end position="115"/>
    </location>
</feature>